<protein>
    <submittedName>
        <fullName evidence="2">Uncharacterized protein</fullName>
    </submittedName>
</protein>
<accession>A0A024FZD5</accession>
<dbReference type="InParanoid" id="A0A024FZD5"/>
<dbReference type="Proteomes" id="UP000053237">
    <property type="component" value="Unassembled WGS sequence"/>
</dbReference>
<evidence type="ECO:0000313" key="3">
    <source>
        <dbReference type="Proteomes" id="UP000053237"/>
    </source>
</evidence>
<proteinExistence type="predicted"/>
<reference evidence="2 3" key="1">
    <citation type="submission" date="2012-05" db="EMBL/GenBank/DDBJ databases">
        <title>Recombination and specialization in a pathogen metapopulation.</title>
        <authorList>
            <person name="Gardiner A."/>
            <person name="Kemen E."/>
            <person name="Schultz-Larsen T."/>
            <person name="MacLean D."/>
            <person name="Van Oosterhout C."/>
            <person name="Jones J.D.G."/>
        </authorList>
    </citation>
    <scope>NUCLEOTIDE SEQUENCE [LARGE SCALE GENOMIC DNA]</scope>
    <source>
        <strain evidence="2 3">Ac Nc2</strain>
    </source>
</reference>
<evidence type="ECO:0000313" key="2">
    <source>
        <dbReference type="EMBL" id="CCI39939.1"/>
    </source>
</evidence>
<gene>
    <name evidence="2" type="ORF">BN9_007230</name>
</gene>
<feature type="compositionally biased region" description="Pro residues" evidence="1">
    <location>
        <begin position="29"/>
        <end position="41"/>
    </location>
</feature>
<feature type="compositionally biased region" description="Polar residues" evidence="1">
    <location>
        <begin position="1"/>
        <end position="17"/>
    </location>
</feature>
<feature type="region of interest" description="Disordered" evidence="1">
    <location>
        <begin position="1"/>
        <end position="42"/>
    </location>
</feature>
<sequence length="106" mass="12177">MKNTVKSAITTQLYSTSKTRERVNDPINPMRPTPITQPPTIFPIRSGVSNFDSYEVSRTASYQPSFLTRDTKTIINTPIPMKMRFKMPNNARKTRRWLGRSSSLLL</sequence>
<keyword evidence="3" id="KW-1185">Reference proteome</keyword>
<comment type="caution">
    <text evidence="2">The sequence shown here is derived from an EMBL/GenBank/DDBJ whole genome shotgun (WGS) entry which is preliminary data.</text>
</comment>
<name>A0A024FZD5_9STRA</name>
<evidence type="ECO:0000256" key="1">
    <source>
        <dbReference type="SAM" id="MobiDB-lite"/>
    </source>
</evidence>
<organism evidence="2 3">
    <name type="scientific">Albugo candida</name>
    <dbReference type="NCBI Taxonomy" id="65357"/>
    <lineage>
        <taxon>Eukaryota</taxon>
        <taxon>Sar</taxon>
        <taxon>Stramenopiles</taxon>
        <taxon>Oomycota</taxon>
        <taxon>Peronosporomycetes</taxon>
        <taxon>Albuginales</taxon>
        <taxon>Albuginaceae</taxon>
        <taxon>Albugo</taxon>
    </lineage>
</organism>
<dbReference type="EMBL" id="CAIX01000004">
    <property type="protein sequence ID" value="CCI39939.1"/>
    <property type="molecule type" value="Genomic_DNA"/>
</dbReference>
<dbReference type="AlphaFoldDB" id="A0A024FZD5"/>